<feature type="compositionally biased region" description="Pro residues" evidence="1">
    <location>
        <begin position="40"/>
        <end position="52"/>
    </location>
</feature>
<evidence type="ECO:0000313" key="2">
    <source>
        <dbReference type="EMBL" id="KAK8095846.1"/>
    </source>
</evidence>
<keyword evidence="3" id="KW-1185">Reference proteome</keyword>
<feature type="region of interest" description="Disordered" evidence="1">
    <location>
        <begin position="187"/>
        <end position="216"/>
    </location>
</feature>
<evidence type="ECO:0000256" key="1">
    <source>
        <dbReference type="SAM" id="MobiDB-lite"/>
    </source>
</evidence>
<feature type="region of interest" description="Disordered" evidence="1">
    <location>
        <begin position="1"/>
        <end position="89"/>
    </location>
</feature>
<dbReference type="Pfam" id="PF10330">
    <property type="entry name" value="Stb3"/>
    <property type="match status" value="1"/>
</dbReference>
<dbReference type="EMBL" id="JAQQWP010000011">
    <property type="protein sequence ID" value="KAK8095846.1"/>
    <property type="molecule type" value="Genomic_DNA"/>
</dbReference>
<dbReference type="PANTHER" id="PTHR28164">
    <property type="entry name" value="PROTEIN STB3"/>
    <property type="match status" value="1"/>
</dbReference>
<name>A0AAW0Q7A2_9PEZI</name>
<feature type="region of interest" description="Disordered" evidence="1">
    <location>
        <begin position="255"/>
        <end position="280"/>
    </location>
</feature>
<evidence type="ECO:0000313" key="3">
    <source>
        <dbReference type="Proteomes" id="UP001392437"/>
    </source>
</evidence>
<protein>
    <submittedName>
        <fullName evidence="2">Sin3 binding protein-domain-containing protein</fullName>
    </submittedName>
</protein>
<gene>
    <name evidence="2" type="ORF">PG999_013868</name>
</gene>
<dbReference type="PANTHER" id="PTHR28164:SF1">
    <property type="entry name" value="PROTEIN STB3"/>
    <property type="match status" value="1"/>
</dbReference>
<organism evidence="2 3">
    <name type="scientific">Apiospora kogelbergensis</name>
    <dbReference type="NCBI Taxonomy" id="1337665"/>
    <lineage>
        <taxon>Eukaryota</taxon>
        <taxon>Fungi</taxon>
        <taxon>Dikarya</taxon>
        <taxon>Ascomycota</taxon>
        <taxon>Pezizomycotina</taxon>
        <taxon>Sordariomycetes</taxon>
        <taxon>Xylariomycetidae</taxon>
        <taxon>Amphisphaeriales</taxon>
        <taxon>Apiosporaceae</taxon>
        <taxon>Apiospora</taxon>
    </lineage>
</organism>
<accession>A0AAW0Q7A2</accession>
<dbReference type="GO" id="GO:0043565">
    <property type="term" value="F:sequence-specific DNA binding"/>
    <property type="evidence" value="ECO:0007669"/>
    <property type="project" value="TreeGrafter"/>
</dbReference>
<feature type="compositionally biased region" description="Acidic residues" evidence="1">
    <location>
        <begin position="271"/>
        <end position="280"/>
    </location>
</feature>
<dbReference type="GO" id="GO:0005634">
    <property type="term" value="C:nucleus"/>
    <property type="evidence" value="ECO:0007669"/>
    <property type="project" value="TreeGrafter"/>
</dbReference>
<dbReference type="GO" id="GO:0000432">
    <property type="term" value="P:positive regulation of transcription from RNA polymerase II promoter by glucose"/>
    <property type="evidence" value="ECO:0007669"/>
    <property type="project" value="TreeGrafter"/>
</dbReference>
<dbReference type="InterPro" id="IPR018818">
    <property type="entry name" value="Stb3"/>
</dbReference>
<dbReference type="AlphaFoldDB" id="A0AAW0Q7A2"/>
<sequence>MASLASAAARDIPKTSAPRDNFTAVAAGRRSVPVTRNHPLPTPPNSISPALPPHGLKAQLQTSHRQQPLEPIDSDLDLHDGTDSDSVGSPTFESAGAISPALLSKYHLPEIVLNHGPLAIRHIMGYLTTSVPGFAGIPPPKARRLVVAALEGKGHGHGHGAQGGGGGGVNGDVIFEKVGWGRWNARRRGQPCRSRMSPEASGPTSYPAGGIPIHKAPGRNERARLAARATSVGNSAIFSHDDHDVSMMENEADKMSLGSLDGPASASCSEAGDDDMTMNDDPEDATDDEDWAAVGAAALRAGSYSTPADAHRDFSSRMNSTGAYRSFSGTGMLREPRLDNIDLAALAASPNSQEREAIQALLQLGSL</sequence>
<reference evidence="2 3" key="1">
    <citation type="submission" date="2023-01" db="EMBL/GenBank/DDBJ databases">
        <title>Analysis of 21 Apiospora genomes using comparative genomics revels a genus with tremendous synthesis potential of carbohydrate active enzymes and secondary metabolites.</title>
        <authorList>
            <person name="Sorensen T."/>
        </authorList>
    </citation>
    <scope>NUCLEOTIDE SEQUENCE [LARGE SCALE GENOMIC DNA]</scope>
    <source>
        <strain evidence="2 3">CBS 117206</strain>
    </source>
</reference>
<proteinExistence type="predicted"/>
<comment type="caution">
    <text evidence="2">The sequence shown here is derived from an EMBL/GenBank/DDBJ whole genome shotgun (WGS) entry which is preliminary data.</text>
</comment>
<dbReference type="Proteomes" id="UP001392437">
    <property type="component" value="Unassembled WGS sequence"/>
</dbReference>